<dbReference type="InterPro" id="IPR000070">
    <property type="entry name" value="Pectinesterase_cat"/>
</dbReference>
<evidence type="ECO:0000259" key="4">
    <source>
        <dbReference type="Pfam" id="PF01095"/>
    </source>
</evidence>
<dbReference type="PROSITE" id="PS00503">
    <property type="entry name" value="PECTINESTERASE_2"/>
    <property type="match status" value="1"/>
</dbReference>
<name>A0A0F9T2I9_9ZZZZ</name>
<dbReference type="GO" id="GO:0030599">
    <property type="term" value="F:pectinesterase activity"/>
    <property type="evidence" value="ECO:0007669"/>
    <property type="project" value="InterPro"/>
</dbReference>
<dbReference type="InterPro" id="IPR011050">
    <property type="entry name" value="Pectin_lyase_fold/virulence"/>
</dbReference>
<dbReference type="SUPFAM" id="SSF51126">
    <property type="entry name" value="Pectin lyase-like"/>
    <property type="match status" value="1"/>
</dbReference>
<reference evidence="5" key="1">
    <citation type="journal article" date="2015" name="Nature">
        <title>Complex archaea that bridge the gap between prokaryotes and eukaryotes.</title>
        <authorList>
            <person name="Spang A."/>
            <person name="Saw J.H."/>
            <person name="Jorgensen S.L."/>
            <person name="Zaremba-Niedzwiedzka K."/>
            <person name="Martijn J."/>
            <person name="Lind A.E."/>
            <person name="van Eijk R."/>
            <person name="Schleper C."/>
            <person name="Guy L."/>
            <person name="Ettema T.J."/>
        </authorList>
    </citation>
    <scope>NUCLEOTIDE SEQUENCE</scope>
</reference>
<evidence type="ECO:0000256" key="1">
    <source>
        <dbReference type="ARBA" id="ARBA00008891"/>
    </source>
</evidence>
<evidence type="ECO:0000256" key="2">
    <source>
        <dbReference type="ARBA" id="ARBA00022801"/>
    </source>
</evidence>
<feature type="domain" description="Pectinesterase catalytic" evidence="4">
    <location>
        <begin position="64"/>
        <end position="348"/>
    </location>
</feature>
<sequence>MQKFYKVLFTCFLCLSVQIGIPNPSPNYQMGMAAVAKITTDNDTPLKNKQQFWREIGQEIDIYNLTVAQDGSGDFKTIQAAINAAKGFPDKPVIIKIKNGVYKEKVTVYEWNTNMSLIGENRENTIITYNDFFDKIDLGRNSTFHTSTLKIEGNDFFATNLTIENTAGDVGQAVALSINANRAMLSNCSIKGFQDTVYVTGEDFKQYFKDCYIEGSTDFIFGQATVLFENCQIHSKSNSFITAASTPKGVDYGYVFENCKLTADPNVNQVYLGRPWRTYAKTVFISCYLENHIVPEGWQNWENKDAEKNSFYAEFNNSGPGFRPKQRVSWSKILTEKQVKSYTKKEILGKIPWYEKFNKF</sequence>
<protein>
    <recommendedName>
        <fullName evidence="4">Pectinesterase catalytic domain-containing protein</fullName>
    </recommendedName>
</protein>
<dbReference type="InterPro" id="IPR012334">
    <property type="entry name" value="Pectin_lyas_fold"/>
</dbReference>
<dbReference type="InterPro" id="IPR033131">
    <property type="entry name" value="Pectinesterase_Asp_AS"/>
</dbReference>
<accession>A0A0F9T2I9</accession>
<keyword evidence="3" id="KW-0063">Aspartyl esterase</keyword>
<keyword evidence="2" id="KW-0378">Hydrolase</keyword>
<dbReference type="PANTHER" id="PTHR31321">
    <property type="entry name" value="ACYL-COA THIOESTER HYDROLASE YBHC-RELATED"/>
    <property type="match status" value="1"/>
</dbReference>
<organism evidence="5">
    <name type="scientific">marine sediment metagenome</name>
    <dbReference type="NCBI Taxonomy" id="412755"/>
    <lineage>
        <taxon>unclassified sequences</taxon>
        <taxon>metagenomes</taxon>
        <taxon>ecological metagenomes</taxon>
    </lineage>
</organism>
<comment type="similarity">
    <text evidence="1">Belongs to the pectinesterase family.</text>
</comment>
<evidence type="ECO:0000256" key="3">
    <source>
        <dbReference type="ARBA" id="ARBA00023085"/>
    </source>
</evidence>
<evidence type="ECO:0000313" key="5">
    <source>
        <dbReference type="EMBL" id="KKN35688.1"/>
    </source>
</evidence>
<dbReference type="GO" id="GO:0042545">
    <property type="term" value="P:cell wall modification"/>
    <property type="evidence" value="ECO:0007669"/>
    <property type="project" value="InterPro"/>
</dbReference>
<comment type="caution">
    <text evidence="5">The sequence shown here is derived from an EMBL/GenBank/DDBJ whole genome shotgun (WGS) entry which is preliminary data.</text>
</comment>
<gene>
    <name evidence="5" type="ORF">LCGC14_0781160</name>
</gene>
<dbReference type="Pfam" id="PF01095">
    <property type="entry name" value="Pectinesterase"/>
    <property type="match status" value="1"/>
</dbReference>
<dbReference type="AlphaFoldDB" id="A0A0F9T2I9"/>
<dbReference type="GO" id="GO:0009279">
    <property type="term" value="C:cell outer membrane"/>
    <property type="evidence" value="ECO:0007669"/>
    <property type="project" value="TreeGrafter"/>
</dbReference>
<proteinExistence type="inferred from homology"/>
<dbReference type="Gene3D" id="2.160.20.10">
    <property type="entry name" value="Single-stranded right-handed beta-helix, Pectin lyase-like"/>
    <property type="match status" value="1"/>
</dbReference>
<dbReference type="PANTHER" id="PTHR31321:SF57">
    <property type="entry name" value="PECTINESTERASE 53-RELATED"/>
    <property type="match status" value="1"/>
</dbReference>
<dbReference type="EMBL" id="LAZR01002020">
    <property type="protein sequence ID" value="KKN35688.1"/>
    <property type="molecule type" value="Genomic_DNA"/>
</dbReference>